<evidence type="ECO:0000313" key="3">
    <source>
        <dbReference type="EMBL" id="KLU65872.1"/>
    </source>
</evidence>
<dbReference type="Proteomes" id="UP000036356">
    <property type="component" value="Unassembled WGS sequence"/>
</dbReference>
<dbReference type="EC" id="4.2.1.115" evidence="3"/>
<feature type="domain" description="Polysaccharide biosynthesis protein CapD-like" evidence="2">
    <location>
        <begin position="7"/>
        <end position="289"/>
    </location>
</feature>
<sequence>MFKGKRILITGGTGTVGRSLLEALLAERPEVIRIYSRDEFKQFELQQQYQGTPNLRFLLGDVRDYSRLVRAFEGIDYIFHTAALKHVPACEYNPFEAVQTNIVGTQNVIQAALESKAKKVIFTSTDKAISPTNAMGATKLMAERLIVAAEYQKGSGSTVFSAVRFGNVMGSRGSVIPLFEQQILKQRRITLTSPEMTRFMMTVSEATRLTLEAIKLAVGGEVFVFKMPIVRLGDFAEVIIDLVCEKYGIKASEVEVQQIGLRPGEKMYEELMTSEESKNAYEYTHMYAIPAPFGGNRTVKHPAKKASEGNYSSERGQVLTHNEIRRLLAAELLTGEDRQ</sequence>
<dbReference type="InterPro" id="IPR003869">
    <property type="entry name" value="Polysac_CapD-like"/>
</dbReference>
<evidence type="ECO:0000313" key="4">
    <source>
        <dbReference type="Proteomes" id="UP000036356"/>
    </source>
</evidence>
<dbReference type="GO" id="GO:0016829">
    <property type="term" value="F:lyase activity"/>
    <property type="evidence" value="ECO:0007669"/>
    <property type="project" value="UniProtKB-KW"/>
</dbReference>
<dbReference type="Pfam" id="PF02719">
    <property type="entry name" value="Polysacc_synt_2"/>
    <property type="match status" value="1"/>
</dbReference>
<protein>
    <submittedName>
        <fullName evidence="3">UDP-N-acetylglucosamine 4,6-dehydratase (Inverting)</fullName>
        <ecNumber evidence="3">4.2.1.115</ecNumber>
    </submittedName>
</protein>
<dbReference type="PANTHER" id="PTHR43318">
    <property type="entry name" value="UDP-N-ACETYLGLUCOSAMINE 4,6-DEHYDRATASE"/>
    <property type="match status" value="1"/>
</dbReference>
<dbReference type="PANTHER" id="PTHR43318:SF2">
    <property type="entry name" value="UDP-N-ACETYLGLUCOSAMINE 4,6-DEHYDRATASE (INVERTING)"/>
    <property type="match status" value="1"/>
</dbReference>
<reference evidence="3 4" key="1">
    <citation type="submission" date="2015-06" db="EMBL/GenBank/DDBJ databases">
        <title>Draft genome of the moderately acidophilic sulfate reducer Candidatus Desulfosporosinus acididurans strain M1.</title>
        <authorList>
            <person name="Poehlein A."/>
            <person name="Petzsch P."/>
            <person name="Johnson B.D."/>
            <person name="Schloemann M."/>
            <person name="Daniel R."/>
            <person name="Muehling M."/>
        </authorList>
    </citation>
    <scope>NUCLEOTIDE SEQUENCE [LARGE SCALE GENOMIC DNA]</scope>
    <source>
        <strain evidence="3 4">M1</strain>
    </source>
</reference>
<dbReference type="CDD" id="cd05237">
    <property type="entry name" value="UDP_invert_4-6DH_SDR_e"/>
    <property type="match status" value="1"/>
</dbReference>
<proteinExistence type="inferred from homology"/>
<dbReference type="EMBL" id="LDZY01000006">
    <property type="protein sequence ID" value="KLU65872.1"/>
    <property type="molecule type" value="Genomic_DNA"/>
</dbReference>
<dbReference type="SUPFAM" id="SSF51735">
    <property type="entry name" value="NAD(P)-binding Rossmann-fold domains"/>
    <property type="match status" value="1"/>
</dbReference>
<dbReference type="InterPro" id="IPR036291">
    <property type="entry name" value="NAD(P)-bd_dom_sf"/>
</dbReference>
<dbReference type="RefSeq" id="WP_047809801.1">
    <property type="nucleotide sequence ID" value="NZ_LDZY01000006.1"/>
</dbReference>
<accession>A0A0J1FRC9</accession>
<dbReference type="PATRIC" id="fig|476652.3.peg.1975"/>
<keyword evidence="4" id="KW-1185">Reference proteome</keyword>
<dbReference type="Gene3D" id="3.40.50.720">
    <property type="entry name" value="NAD(P)-binding Rossmann-like Domain"/>
    <property type="match status" value="1"/>
</dbReference>
<evidence type="ECO:0000256" key="1">
    <source>
        <dbReference type="ARBA" id="ARBA00007430"/>
    </source>
</evidence>
<dbReference type="STRING" id="476652.DEAC_c19080"/>
<gene>
    <name evidence="3" type="primary">pseB</name>
    <name evidence="3" type="ORF">DEAC_c19080</name>
</gene>
<name>A0A0J1FRC9_9FIRM</name>
<keyword evidence="3" id="KW-0456">Lyase</keyword>
<dbReference type="AlphaFoldDB" id="A0A0J1FRC9"/>
<dbReference type="InterPro" id="IPR051203">
    <property type="entry name" value="Polysaccharide_Synthase-Rel"/>
</dbReference>
<comment type="caution">
    <text evidence="3">The sequence shown here is derived from an EMBL/GenBank/DDBJ whole genome shotgun (WGS) entry which is preliminary data.</text>
</comment>
<evidence type="ECO:0000259" key="2">
    <source>
        <dbReference type="Pfam" id="PF02719"/>
    </source>
</evidence>
<organism evidence="3 4">
    <name type="scientific">Desulfosporosinus acididurans</name>
    <dbReference type="NCBI Taxonomy" id="476652"/>
    <lineage>
        <taxon>Bacteria</taxon>
        <taxon>Bacillati</taxon>
        <taxon>Bacillota</taxon>
        <taxon>Clostridia</taxon>
        <taxon>Eubacteriales</taxon>
        <taxon>Desulfitobacteriaceae</taxon>
        <taxon>Desulfosporosinus</taxon>
    </lineage>
</organism>
<comment type="similarity">
    <text evidence="1">Belongs to the polysaccharide synthase family.</text>
</comment>